<evidence type="ECO:0000259" key="3">
    <source>
        <dbReference type="Pfam" id="PF00675"/>
    </source>
</evidence>
<organism evidence="5 6">
    <name type="scientific">Rubrivivax rivuli</name>
    <dbReference type="NCBI Taxonomy" id="1862385"/>
    <lineage>
        <taxon>Bacteria</taxon>
        <taxon>Pseudomonadati</taxon>
        <taxon>Pseudomonadota</taxon>
        <taxon>Betaproteobacteria</taxon>
        <taxon>Burkholderiales</taxon>
        <taxon>Sphaerotilaceae</taxon>
        <taxon>Rubrivivax</taxon>
    </lineage>
</organism>
<gene>
    <name evidence="5" type="ORF">EOE66_07660</name>
</gene>
<dbReference type="PANTHER" id="PTHR11851">
    <property type="entry name" value="METALLOPROTEASE"/>
    <property type="match status" value="1"/>
</dbReference>
<name>A0A437RLG1_9BURK</name>
<dbReference type="InterPro" id="IPR011765">
    <property type="entry name" value="Pept_M16_N"/>
</dbReference>
<dbReference type="Pfam" id="PF00675">
    <property type="entry name" value="Peptidase_M16"/>
    <property type="match status" value="1"/>
</dbReference>
<dbReference type="SUPFAM" id="SSF63411">
    <property type="entry name" value="LuxS/MPP-like metallohydrolase"/>
    <property type="match status" value="2"/>
</dbReference>
<keyword evidence="2" id="KW-0732">Signal</keyword>
<comment type="caution">
    <text evidence="5">The sequence shown here is derived from an EMBL/GenBank/DDBJ whole genome shotgun (WGS) entry which is preliminary data.</text>
</comment>
<dbReference type="InterPro" id="IPR007863">
    <property type="entry name" value="Peptidase_M16_C"/>
</dbReference>
<evidence type="ECO:0000259" key="4">
    <source>
        <dbReference type="Pfam" id="PF05193"/>
    </source>
</evidence>
<dbReference type="PANTHER" id="PTHR11851:SF224">
    <property type="entry name" value="PROCESSING PROTEASE"/>
    <property type="match status" value="1"/>
</dbReference>
<dbReference type="InterPro" id="IPR050361">
    <property type="entry name" value="MPP/UQCRC_Complex"/>
</dbReference>
<dbReference type="Pfam" id="PF05193">
    <property type="entry name" value="Peptidase_M16_C"/>
    <property type="match status" value="1"/>
</dbReference>
<evidence type="ECO:0000313" key="5">
    <source>
        <dbReference type="EMBL" id="RVU47599.1"/>
    </source>
</evidence>
<feature type="domain" description="Peptidase M16 N-terminal" evidence="3">
    <location>
        <begin position="86"/>
        <end position="212"/>
    </location>
</feature>
<keyword evidence="6" id="KW-1185">Reference proteome</keyword>
<dbReference type="Gene3D" id="3.30.830.10">
    <property type="entry name" value="Metalloenzyme, LuxS/M16 peptidase-like"/>
    <property type="match status" value="2"/>
</dbReference>
<dbReference type="Proteomes" id="UP000285575">
    <property type="component" value="Unassembled WGS sequence"/>
</dbReference>
<dbReference type="InterPro" id="IPR011249">
    <property type="entry name" value="Metalloenz_LuxS/M16"/>
</dbReference>
<feature type="region of interest" description="Disordered" evidence="1">
    <location>
        <begin position="35"/>
        <end position="57"/>
    </location>
</feature>
<dbReference type="GO" id="GO:0046872">
    <property type="term" value="F:metal ion binding"/>
    <property type="evidence" value="ECO:0007669"/>
    <property type="project" value="InterPro"/>
</dbReference>
<dbReference type="AlphaFoldDB" id="A0A437RLG1"/>
<evidence type="ECO:0000256" key="1">
    <source>
        <dbReference type="SAM" id="MobiDB-lite"/>
    </source>
</evidence>
<dbReference type="OrthoDB" id="9811314at2"/>
<sequence length="481" mass="50288">MTLRPQNRPATLRSLACAAALLVAAAPALAQSAAPPPFPKDMPRFGPDPVLPAPQVSRHRLPNGLEVWVVPRAGLPRVDAMLAVRGAGQAADALAQAGFSALLAALLSEGTLRRDALTLAQDVQALGGSLGAAASADGITVGMQALASQAGPMLQLLAEVVREPAFAAAEVQLARNNALEGLKVSSAEPGYRAEGALGPALFGSHPYARSLATEAGLMSATPEALRRAHAQRFRPERALLVVAGRISAAEGLALARAAFGNWQAAGEALPPTPAAPRQATPVRQLIERPGSVQTTLRLGRPAVPANHPDAVPLRVAGAVLGDGFTSRINLNLREDKGYTYGASLRSGTLREGGAIRGGADVRNEVTGAAMQEIQREMRRLQTEPVPAQELAETQRYLSGSYLVGLQTQSALVGTLARNWVVGLPPEHLVNYTKAVHRVTAAQVQAVAKTYFAPEAYSWVVVGDAAVAPQLQPIGRFETLKP</sequence>
<feature type="chain" id="PRO_5019048071" evidence="2">
    <location>
        <begin position="31"/>
        <end position="481"/>
    </location>
</feature>
<proteinExistence type="predicted"/>
<feature type="domain" description="Peptidase M16 C-terminal" evidence="4">
    <location>
        <begin position="220"/>
        <end position="395"/>
    </location>
</feature>
<evidence type="ECO:0000313" key="6">
    <source>
        <dbReference type="Proteomes" id="UP000285575"/>
    </source>
</evidence>
<dbReference type="RefSeq" id="WP_128228060.1">
    <property type="nucleotide sequence ID" value="NZ_SACR01000002.1"/>
</dbReference>
<dbReference type="EMBL" id="SACR01000002">
    <property type="protein sequence ID" value="RVU47599.1"/>
    <property type="molecule type" value="Genomic_DNA"/>
</dbReference>
<accession>A0A437RLG1</accession>
<reference evidence="5 6" key="1">
    <citation type="submission" date="2019-01" db="EMBL/GenBank/DDBJ databases">
        <authorList>
            <person name="Chen W.-M."/>
        </authorList>
    </citation>
    <scope>NUCLEOTIDE SEQUENCE [LARGE SCALE GENOMIC DNA]</scope>
    <source>
        <strain evidence="5 6">KYPY4</strain>
    </source>
</reference>
<protein>
    <submittedName>
        <fullName evidence="5">Insulinase family protein</fullName>
    </submittedName>
</protein>
<feature type="signal peptide" evidence="2">
    <location>
        <begin position="1"/>
        <end position="30"/>
    </location>
</feature>
<evidence type="ECO:0000256" key="2">
    <source>
        <dbReference type="SAM" id="SignalP"/>
    </source>
</evidence>